<dbReference type="GO" id="GO:0080008">
    <property type="term" value="C:Cul4-RING E3 ubiquitin ligase complex"/>
    <property type="evidence" value="ECO:0007669"/>
    <property type="project" value="TreeGrafter"/>
</dbReference>
<dbReference type="Pfam" id="PF00400">
    <property type="entry name" value="WD40"/>
    <property type="match status" value="2"/>
</dbReference>
<reference evidence="4" key="1">
    <citation type="submission" date="2021-02" db="EMBL/GenBank/DDBJ databases">
        <authorList>
            <person name="Nowell W R."/>
        </authorList>
    </citation>
    <scope>NUCLEOTIDE SEQUENCE</scope>
</reference>
<evidence type="ECO:0000313" key="5">
    <source>
        <dbReference type="EMBL" id="CAF3697060.1"/>
    </source>
</evidence>
<feature type="compositionally biased region" description="Polar residues" evidence="3">
    <location>
        <begin position="577"/>
        <end position="586"/>
    </location>
</feature>
<feature type="compositionally biased region" description="Polar residues" evidence="3">
    <location>
        <begin position="516"/>
        <end position="526"/>
    </location>
</feature>
<sequence length="826" mass="93888">MYYRSHVDHFQRQYGQLSHSQLVHKLKNSSYITKRLKRERITLHVHHGCVNTLCWNDRGTVILSGSDDQQLIVIDPFSHTIRKCIHSGHRENIFSAKFLPETNDLSVVSCSGDGQIFYTDLTNASSSSTTMCSSIPPHHNPSQPTREGCFNCHGSTTCYEIRVIPQTPNLFFSCSEDCTVRLFDLRTKSKCLKPNCHDDILIRSRWAITSMDINPFNSNEIVCACSDSSIRIYDHRKLSVSSFYSETKQQLRSCGKHNEGSINGLVGRFLLNEPTEPSPHRITSVVYNRYGTEILASYSCEALYLVDPKNLTAQTKQKEQLNIHRHEKKQQCNNRSSSTLNTNSTEQSAPKQVQTTTRETLSTLTSSTEHRGASHFKRLRLRGDWSDTGPESRPQIESDIFETDSAQQHDEQTTEANSDEGNLQQPQRRNLQNYFMQRMSDILTQLVSRTAATQEDDHSASNQETNSNNSEEMEVIQNTVETSSHDAQSVSTKNDKTANEDPTFSSITNESDRLSENTSQMATVKSTESRSVELNHSEIPEIAANNSSQSHHQQSSEHSIASGPFSNLNVTADEPSPSLNTNSSEPVENEDETSRESYSVVFHEDDFDEDETDENGSDEDEDEDEDEDDDERERSSQQESTGGEATASAAHQPRRRSRPNMLEKFDRIMKKRDLARKNEEDMLKDIPSPTLINSYDGHRNARTMIKECNFWGDRHVMSGSDCGHIFIWDKNSSRIVRIIKADDHVVNCLQPHPLNYPILASSGIDYNIKLWSPLLEHAVDEQDIINERVKRNSLMLEETSSTITVPATFMLRMLTTFYRSRRTDDE</sequence>
<dbReference type="SUPFAM" id="SSF50978">
    <property type="entry name" value="WD40 repeat-like"/>
    <property type="match status" value="1"/>
</dbReference>
<proteinExistence type="predicted"/>
<feature type="region of interest" description="Disordered" evidence="3">
    <location>
        <begin position="545"/>
        <end position="662"/>
    </location>
</feature>
<organism evidence="4 6">
    <name type="scientific">Didymodactylos carnosus</name>
    <dbReference type="NCBI Taxonomy" id="1234261"/>
    <lineage>
        <taxon>Eukaryota</taxon>
        <taxon>Metazoa</taxon>
        <taxon>Spiralia</taxon>
        <taxon>Gnathifera</taxon>
        <taxon>Rotifera</taxon>
        <taxon>Eurotatoria</taxon>
        <taxon>Bdelloidea</taxon>
        <taxon>Philodinida</taxon>
        <taxon>Philodinidae</taxon>
        <taxon>Didymodactylos</taxon>
    </lineage>
</organism>
<dbReference type="OrthoDB" id="4869960at2759"/>
<feature type="region of interest" description="Disordered" evidence="3">
    <location>
        <begin position="324"/>
        <end position="372"/>
    </location>
</feature>
<dbReference type="Gene3D" id="2.130.10.10">
    <property type="entry name" value="YVTN repeat-like/Quinoprotein amine dehydrogenase"/>
    <property type="match status" value="2"/>
</dbReference>
<keyword evidence="1" id="KW-0853">WD repeat</keyword>
<dbReference type="Proteomes" id="UP000663829">
    <property type="component" value="Unassembled WGS sequence"/>
</dbReference>
<evidence type="ECO:0008006" key="7">
    <source>
        <dbReference type="Google" id="ProtNLM"/>
    </source>
</evidence>
<feature type="compositionally biased region" description="Low complexity" evidence="3">
    <location>
        <begin position="333"/>
        <end position="345"/>
    </location>
</feature>
<dbReference type="GO" id="GO:0005737">
    <property type="term" value="C:cytoplasm"/>
    <property type="evidence" value="ECO:0007669"/>
    <property type="project" value="TreeGrafter"/>
</dbReference>
<feature type="compositionally biased region" description="Polar residues" evidence="3">
    <location>
        <begin position="476"/>
        <end position="492"/>
    </location>
</feature>
<evidence type="ECO:0000313" key="6">
    <source>
        <dbReference type="Proteomes" id="UP000663829"/>
    </source>
</evidence>
<keyword evidence="2" id="KW-0677">Repeat</keyword>
<feature type="region of interest" description="Disordered" evidence="3">
    <location>
        <begin position="403"/>
        <end position="426"/>
    </location>
</feature>
<comment type="caution">
    <text evidence="4">The sequence shown here is derived from an EMBL/GenBank/DDBJ whole genome shotgun (WGS) entry which is preliminary data.</text>
</comment>
<feature type="compositionally biased region" description="Low complexity" evidence="3">
    <location>
        <begin position="355"/>
        <end position="367"/>
    </location>
</feature>
<accession>A0A814ASS3</accession>
<feature type="compositionally biased region" description="Low complexity" evidence="3">
    <location>
        <begin position="547"/>
        <end position="559"/>
    </location>
</feature>
<protein>
    <recommendedName>
        <fullName evidence="7">DDB1- and CUL4-associated factor 6</fullName>
    </recommendedName>
</protein>
<dbReference type="PANTHER" id="PTHR15574">
    <property type="entry name" value="WD REPEAT DOMAIN-CONTAINING FAMILY"/>
    <property type="match status" value="1"/>
</dbReference>
<dbReference type="AlphaFoldDB" id="A0A814ASS3"/>
<dbReference type="InterPro" id="IPR001680">
    <property type="entry name" value="WD40_rpt"/>
</dbReference>
<evidence type="ECO:0000256" key="1">
    <source>
        <dbReference type="ARBA" id="ARBA00022574"/>
    </source>
</evidence>
<gene>
    <name evidence="4" type="ORF">GPM918_LOCUS9451</name>
    <name evidence="5" type="ORF">SRO942_LOCUS9452</name>
</gene>
<dbReference type="EMBL" id="CAJNOQ010001760">
    <property type="protein sequence ID" value="CAF0917075.1"/>
    <property type="molecule type" value="Genomic_DNA"/>
</dbReference>
<dbReference type="InterPro" id="IPR045151">
    <property type="entry name" value="DCAF8"/>
</dbReference>
<dbReference type="Proteomes" id="UP000681722">
    <property type="component" value="Unassembled WGS sequence"/>
</dbReference>
<dbReference type="InterPro" id="IPR015943">
    <property type="entry name" value="WD40/YVTN_repeat-like_dom_sf"/>
</dbReference>
<dbReference type="PANTHER" id="PTHR15574:SF39">
    <property type="entry name" value="DDB1- AND CUL4-ASSOCIATED FACTOR 6"/>
    <property type="match status" value="1"/>
</dbReference>
<evidence type="ECO:0000313" key="4">
    <source>
        <dbReference type="EMBL" id="CAF0917075.1"/>
    </source>
</evidence>
<feature type="region of interest" description="Disordered" evidence="3">
    <location>
        <begin position="450"/>
        <end position="533"/>
    </location>
</feature>
<evidence type="ECO:0000256" key="3">
    <source>
        <dbReference type="SAM" id="MobiDB-lite"/>
    </source>
</evidence>
<dbReference type="EMBL" id="CAJOBC010001760">
    <property type="protein sequence ID" value="CAF3697060.1"/>
    <property type="molecule type" value="Genomic_DNA"/>
</dbReference>
<feature type="compositionally biased region" description="Low complexity" evidence="3">
    <location>
        <begin position="460"/>
        <end position="470"/>
    </location>
</feature>
<name>A0A814ASS3_9BILA</name>
<dbReference type="SMART" id="SM00320">
    <property type="entry name" value="WD40"/>
    <property type="match status" value="6"/>
</dbReference>
<keyword evidence="6" id="KW-1185">Reference proteome</keyword>
<dbReference type="InterPro" id="IPR036322">
    <property type="entry name" value="WD40_repeat_dom_sf"/>
</dbReference>
<feature type="compositionally biased region" description="Acidic residues" evidence="3">
    <location>
        <begin position="605"/>
        <end position="631"/>
    </location>
</feature>
<evidence type="ECO:0000256" key="2">
    <source>
        <dbReference type="ARBA" id="ARBA00022737"/>
    </source>
</evidence>
<dbReference type="GO" id="GO:0045944">
    <property type="term" value="P:positive regulation of transcription by RNA polymerase II"/>
    <property type="evidence" value="ECO:0007669"/>
    <property type="project" value="TreeGrafter"/>
</dbReference>
<feature type="compositionally biased region" description="Polar residues" evidence="3">
    <location>
        <begin position="500"/>
        <end position="509"/>
    </location>
</feature>